<gene>
    <name evidence="1" type="ORF">EYF80_050258</name>
</gene>
<accession>A0A4Z2FEB2</accession>
<evidence type="ECO:0000313" key="2">
    <source>
        <dbReference type="Proteomes" id="UP000314294"/>
    </source>
</evidence>
<proteinExistence type="predicted"/>
<evidence type="ECO:0000313" key="1">
    <source>
        <dbReference type="EMBL" id="TNN39576.1"/>
    </source>
</evidence>
<reference evidence="1 2" key="1">
    <citation type="submission" date="2019-03" db="EMBL/GenBank/DDBJ databases">
        <title>First draft genome of Liparis tanakae, snailfish: a comprehensive survey of snailfish specific genes.</title>
        <authorList>
            <person name="Kim W."/>
            <person name="Song I."/>
            <person name="Jeong J.-H."/>
            <person name="Kim D."/>
            <person name="Kim S."/>
            <person name="Ryu S."/>
            <person name="Song J.Y."/>
            <person name="Lee S.K."/>
        </authorList>
    </citation>
    <scope>NUCLEOTIDE SEQUENCE [LARGE SCALE GENOMIC DNA]</scope>
    <source>
        <tissue evidence="1">Muscle</tissue>
    </source>
</reference>
<sequence>MVSGPLGCQTFFLAPPSSSFVKPLAAPYAYFLILSSLELQRFPGLEALWPEESHLGPRSLLAPRTKSAVSSPAVSCHDDHRCGTQRERCQG</sequence>
<organism evidence="1 2">
    <name type="scientific">Liparis tanakae</name>
    <name type="common">Tanaka's snailfish</name>
    <dbReference type="NCBI Taxonomy" id="230148"/>
    <lineage>
        <taxon>Eukaryota</taxon>
        <taxon>Metazoa</taxon>
        <taxon>Chordata</taxon>
        <taxon>Craniata</taxon>
        <taxon>Vertebrata</taxon>
        <taxon>Euteleostomi</taxon>
        <taxon>Actinopterygii</taxon>
        <taxon>Neopterygii</taxon>
        <taxon>Teleostei</taxon>
        <taxon>Neoteleostei</taxon>
        <taxon>Acanthomorphata</taxon>
        <taxon>Eupercaria</taxon>
        <taxon>Perciformes</taxon>
        <taxon>Cottioidei</taxon>
        <taxon>Cottales</taxon>
        <taxon>Liparidae</taxon>
        <taxon>Liparis</taxon>
    </lineage>
</organism>
<dbReference type="EMBL" id="SRLO01001268">
    <property type="protein sequence ID" value="TNN39576.1"/>
    <property type="molecule type" value="Genomic_DNA"/>
</dbReference>
<dbReference type="AlphaFoldDB" id="A0A4Z2FEB2"/>
<protein>
    <submittedName>
        <fullName evidence="1">Uncharacterized protein</fullName>
    </submittedName>
</protein>
<keyword evidence="2" id="KW-1185">Reference proteome</keyword>
<comment type="caution">
    <text evidence="1">The sequence shown here is derived from an EMBL/GenBank/DDBJ whole genome shotgun (WGS) entry which is preliminary data.</text>
</comment>
<name>A0A4Z2FEB2_9TELE</name>
<dbReference type="Proteomes" id="UP000314294">
    <property type="component" value="Unassembled WGS sequence"/>
</dbReference>